<evidence type="ECO:0000313" key="2">
    <source>
        <dbReference type="Proteomes" id="UP001150581"/>
    </source>
</evidence>
<protein>
    <submittedName>
        <fullName evidence="1">Uncharacterized protein</fullName>
    </submittedName>
</protein>
<dbReference type="EMBL" id="JANBPG010000003">
    <property type="protein sequence ID" value="KAJ1902255.1"/>
    <property type="molecule type" value="Genomic_DNA"/>
</dbReference>
<evidence type="ECO:0000313" key="1">
    <source>
        <dbReference type="EMBL" id="KAJ1902255.1"/>
    </source>
</evidence>
<comment type="caution">
    <text evidence="1">The sequence shown here is derived from an EMBL/GenBank/DDBJ whole genome shotgun (WGS) entry which is preliminary data.</text>
</comment>
<reference evidence="1" key="1">
    <citation type="submission" date="2022-07" db="EMBL/GenBank/DDBJ databases">
        <title>Phylogenomic reconstructions and comparative analyses of Kickxellomycotina fungi.</title>
        <authorList>
            <person name="Reynolds N.K."/>
            <person name="Stajich J.E."/>
            <person name="Barry K."/>
            <person name="Grigoriev I.V."/>
            <person name="Crous P."/>
            <person name="Smith M.E."/>
        </authorList>
    </citation>
    <scope>NUCLEOTIDE SEQUENCE</scope>
    <source>
        <strain evidence="1">Benny 63K</strain>
    </source>
</reference>
<dbReference type="Proteomes" id="UP001150581">
    <property type="component" value="Unassembled WGS sequence"/>
</dbReference>
<accession>A0ACC1IX37</accession>
<organism evidence="1 2">
    <name type="scientific">Kickxella alabastrina</name>
    <dbReference type="NCBI Taxonomy" id="61397"/>
    <lineage>
        <taxon>Eukaryota</taxon>
        <taxon>Fungi</taxon>
        <taxon>Fungi incertae sedis</taxon>
        <taxon>Zoopagomycota</taxon>
        <taxon>Kickxellomycotina</taxon>
        <taxon>Kickxellomycetes</taxon>
        <taxon>Kickxellales</taxon>
        <taxon>Kickxellaceae</taxon>
        <taxon>Kickxella</taxon>
    </lineage>
</organism>
<sequence>MPAVPALDMSQLYQFSDMSSLGLSPTSAEQLFDISKGNSIHQEFPGQNESIDQNNQFLKDWVQSFISQAPMPQFADMHQHHGNHPDFKSAGDPANGLTTSSDSDSDDISKSLSFLLTQQLAQNNQSNMHAQQFAQQQSMDSSSKKFSGIRIIPQNGDYNTVLSDILENAYDGGRRVISMPNPLGSLSLDIPINAPMQSMVGMEILANSQRMISKDMMYGGATHQQNAFVAAAAAASARLSTSKSIGGMLGFHNDLCSLSADEQMVSGASASGNSQCGFDIAEGNSGHLTALGISGTERRQVSGPNAAMYTTGAGIKSKPPNAPFPIKAKRGRPPLAGKRSASSSGIVKIHERLGTCPATPESTLSLNLQFTSAMAATGICNSGAQSPRFDHATGFNDVCGTSSHSTATPTSASSALIPHRVDRQLAAAARPLLFVRPRDKGEQPRRRKRRCVSTNTTISSGFTTDTMLGSTETIEDQAMSKALALGGEDGQNNLQWQRVSEQRRRDAMRENFDLLKRMLPQAYMASDDGRELARPVLLARFLRWVDDTLIEMASLKAEVTRLRVDTQSPGMAADMWPDNTPRAFSAPAVIDAAPVTADSADYQTSAFAQPSDGPDNQGSA</sequence>
<name>A0ACC1IX37_9FUNG</name>
<gene>
    <name evidence="1" type="ORF">LPJ66_000142</name>
</gene>
<keyword evidence="2" id="KW-1185">Reference proteome</keyword>
<proteinExistence type="predicted"/>